<feature type="compositionally biased region" description="Gly residues" evidence="10">
    <location>
        <begin position="218"/>
        <end position="229"/>
    </location>
</feature>
<evidence type="ECO:0000259" key="12">
    <source>
        <dbReference type="Pfam" id="PF00089"/>
    </source>
</evidence>
<dbReference type="Gene3D" id="2.40.10.10">
    <property type="entry name" value="Trypsin-like serine proteases"/>
    <property type="match status" value="2"/>
</dbReference>
<dbReference type="InterPro" id="IPR009003">
    <property type="entry name" value="Peptidase_S1_PA"/>
</dbReference>
<dbReference type="InterPro" id="IPR018114">
    <property type="entry name" value="TRYPSIN_HIS"/>
</dbReference>
<feature type="active site" description="Charge relay system" evidence="8">
    <location>
        <position position="271"/>
    </location>
</feature>
<evidence type="ECO:0000313" key="15">
    <source>
        <dbReference type="Proteomes" id="UP000638313"/>
    </source>
</evidence>
<comment type="similarity">
    <text evidence="1">Belongs to the peptidase S1 family.</text>
</comment>
<evidence type="ECO:0000256" key="10">
    <source>
        <dbReference type="SAM" id="MobiDB-lite"/>
    </source>
</evidence>
<dbReference type="PIRSF" id="PIRSF001134">
    <property type="entry name" value="Streptogrisin"/>
    <property type="match status" value="1"/>
</dbReference>
<dbReference type="InterPro" id="IPR033116">
    <property type="entry name" value="TRYPSIN_SER"/>
</dbReference>
<dbReference type="InterPro" id="IPR001254">
    <property type="entry name" value="Trypsin_dom"/>
</dbReference>
<keyword evidence="2 14" id="KW-0645">Protease</keyword>
<dbReference type="SUPFAM" id="SSF50494">
    <property type="entry name" value="Trypsin-like serine proteases"/>
    <property type="match status" value="1"/>
</dbReference>
<keyword evidence="3 11" id="KW-0732">Signal</keyword>
<dbReference type="AlphaFoldDB" id="A0A919B386"/>
<organism evidence="14 15">
    <name type="scientific">Streptomyces mashuensis</name>
    <dbReference type="NCBI Taxonomy" id="33904"/>
    <lineage>
        <taxon>Bacteria</taxon>
        <taxon>Bacillati</taxon>
        <taxon>Actinomycetota</taxon>
        <taxon>Actinomycetes</taxon>
        <taxon>Kitasatosporales</taxon>
        <taxon>Streptomycetaceae</taxon>
        <taxon>Streptomyces</taxon>
    </lineage>
</organism>
<feature type="active site" description="Charge relay system" evidence="8">
    <location>
        <position position="351"/>
    </location>
</feature>
<evidence type="ECO:0000256" key="8">
    <source>
        <dbReference type="PIRSR" id="PIRSR001134-1"/>
    </source>
</evidence>
<gene>
    <name evidence="14" type="ORF">GCM10010218_22960</name>
</gene>
<dbReference type="RefSeq" id="WP_373311571.1">
    <property type="nucleotide sequence ID" value="NZ_BNBD01000003.1"/>
</dbReference>
<feature type="disulfide bond" evidence="9">
    <location>
        <begin position="190"/>
        <end position="243"/>
    </location>
</feature>
<dbReference type="GO" id="GO:0005576">
    <property type="term" value="C:extracellular region"/>
    <property type="evidence" value="ECO:0007669"/>
    <property type="project" value="InterPro"/>
</dbReference>
<evidence type="ECO:0000256" key="6">
    <source>
        <dbReference type="ARBA" id="ARBA00023145"/>
    </source>
</evidence>
<dbReference type="PROSITE" id="PS51318">
    <property type="entry name" value="TAT"/>
    <property type="match status" value="1"/>
</dbReference>
<keyword evidence="7 9" id="KW-1015">Disulfide bond</keyword>
<dbReference type="PROSITE" id="PS00135">
    <property type="entry name" value="TRYPSIN_SER"/>
    <property type="match status" value="1"/>
</dbReference>
<feature type="region of interest" description="Disordered" evidence="10">
    <location>
        <begin position="201"/>
        <end position="233"/>
    </location>
</feature>
<dbReference type="CDD" id="cd21112">
    <property type="entry name" value="alphaLP-like"/>
    <property type="match status" value="1"/>
</dbReference>
<name>A0A919B386_9ACTN</name>
<reference evidence="14" key="1">
    <citation type="journal article" date="2014" name="Int. J. Syst. Evol. Microbiol.">
        <title>Complete genome sequence of Corynebacterium casei LMG S-19264T (=DSM 44701T), isolated from a smear-ripened cheese.</title>
        <authorList>
            <consortium name="US DOE Joint Genome Institute (JGI-PGF)"/>
            <person name="Walter F."/>
            <person name="Albersmeier A."/>
            <person name="Kalinowski J."/>
            <person name="Ruckert C."/>
        </authorList>
    </citation>
    <scope>NUCLEOTIDE SEQUENCE</scope>
    <source>
        <strain evidence="14">JCM 4059</strain>
    </source>
</reference>
<keyword evidence="15" id="KW-1185">Reference proteome</keyword>
<comment type="caution">
    <text evidence="14">The sequence shown here is derived from an EMBL/GenBank/DDBJ whole genome shotgun (WGS) entry which is preliminary data.</text>
</comment>
<evidence type="ECO:0000256" key="1">
    <source>
        <dbReference type="ARBA" id="ARBA00007664"/>
    </source>
</evidence>
<dbReference type="PROSITE" id="PS00134">
    <property type="entry name" value="TRYPSIN_HIS"/>
    <property type="match status" value="1"/>
</dbReference>
<dbReference type="Pfam" id="PF00089">
    <property type="entry name" value="Trypsin"/>
    <property type="match status" value="1"/>
</dbReference>
<evidence type="ECO:0000256" key="2">
    <source>
        <dbReference type="ARBA" id="ARBA00022670"/>
    </source>
</evidence>
<evidence type="ECO:0000256" key="5">
    <source>
        <dbReference type="ARBA" id="ARBA00022825"/>
    </source>
</evidence>
<dbReference type="InterPro" id="IPR001316">
    <property type="entry name" value="Pept_S1A_streptogrisin"/>
</dbReference>
<feature type="domain" description="Peptidase S1" evidence="12">
    <location>
        <begin position="233"/>
        <end position="383"/>
    </location>
</feature>
<dbReference type="InterPro" id="IPR004236">
    <property type="entry name" value="Pept_S1_alpha_lytic"/>
</dbReference>
<feature type="signal peptide" evidence="11">
    <location>
        <begin position="1"/>
        <end position="21"/>
    </location>
</feature>
<evidence type="ECO:0000256" key="11">
    <source>
        <dbReference type="SAM" id="SignalP"/>
    </source>
</evidence>
<evidence type="ECO:0000313" key="14">
    <source>
        <dbReference type="EMBL" id="GHF40950.1"/>
    </source>
</evidence>
<keyword evidence="4" id="KW-0378">Hydrolase</keyword>
<dbReference type="GO" id="GO:0004252">
    <property type="term" value="F:serine-type endopeptidase activity"/>
    <property type="evidence" value="ECO:0007669"/>
    <property type="project" value="InterPro"/>
</dbReference>
<evidence type="ECO:0000256" key="3">
    <source>
        <dbReference type="ARBA" id="ARBA00022729"/>
    </source>
</evidence>
<keyword evidence="6" id="KW-0865">Zymogen</keyword>
<evidence type="ECO:0000259" key="13">
    <source>
        <dbReference type="Pfam" id="PF02983"/>
    </source>
</evidence>
<sequence length="395" mass="39075">MKISRLSVRAVAAGAAVAALAGLGLAPRDVARAAPAGAVAVPATPAAAALAGSLLARLGRSAAGSYVDERTGRLVVNVFGTDAGAVGAAEEAVRAAGAQPRRVRLSQARLDEARQTLDERAAIPGTAWVTDPRANRVVVTADPTVTGAKLAQLNRVTSGLGEAVEVRRASTVLRRFLAGGDAIWGSSARCSLGFNVTKAAANTGGKGSPKDAPKGGAAPKGGKGGGGTAGQPQGAYFVTAGHCGKAEQSWSATRGGPQIGTTTSATFPGHDYALVQYTADVPHPSAVTTGGGTQPIARAGQAAVGQAVSRSGSTTGVHTGTVTGLNATVNYQEGRVTGLIETNVCAEPGDSGGPLYAGDTGLGLTSGGSGDCTLGGKTYFQPLPEVLQAYGVRVG</sequence>
<feature type="disulfide bond" evidence="9">
    <location>
        <begin position="345"/>
        <end position="372"/>
    </location>
</feature>
<evidence type="ECO:0000256" key="7">
    <source>
        <dbReference type="ARBA" id="ARBA00023157"/>
    </source>
</evidence>
<keyword evidence="5" id="KW-0720">Serine protease</keyword>
<accession>A0A919B386</accession>
<dbReference type="GO" id="GO:0006508">
    <property type="term" value="P:proteolysis"/>
    <property type="evidence" value="ECO:0007669"/>
    <property type="project" value="UniProtKB-KW"/>
</dbReference>
<evidence type="ECO:0000256" key="4">
    <source>
        <dbReference type="ARBA" id="ARBA00022801"/>
    </source>
</evidence>
<reference evidence="14" key="2">
    <citation type="submission" date="2020-09" db="EMBL/GenBank/DDBJ databases">
        <authorList>
            <person name="Sun Q."/>
            <person name="Ohkuma M."/>
        </authorList>
    </citation>
    <scope>NUCLEOTIDE SEQUENCE</scope>
    <source>
        <strain evidence="14">JCM 4059</strain>
    </source>
</reference>
<protein>
    <submittedName>
        <fullName evidence="14">Serine protease</fullName>
    </submittedName>
</protein>
<dbReference type="InterPro" id="IPR043504">
    <property type="entry name" value="Peptidase_S1_PA_chymotrypsin"/>
</dbReference>
<evidence type="ECO:0000256" key="9">
    <source>
        <dbReference type="PIRSR" id="PIRSR001134-2"/>
    </source>
</evidence>
<feature type="domain" description="Peptidase S1A alpha-lytic prodomain" evidence="13">
    <location>
        <begin position="106"/>
        <end position="158"/>
    </location>
</feature>
<dbReference type="PRINTS" id="PR00861">
    <property type="entry name" value="ALYTICPTASE"/>
</dbReference>
<feature type="active site" description="Charge relay system" evidence="8">
    <location>
        <position position="242"/>
    </location>
</feature>
<proteinExistence type="inferred from homology"/>
<dbReference type="Proteomes" id="UP000638313">
    <property type="component" value="Unassembled WGS sequence"/>
</dbReference>
<dbReference type="Pfam" id="PF02983">
    <property type="entry name" value="Pro_Al_protease"/>
    <property type="match status" value="1"/>
</dbReference>
<feature type="chain" id="PRO_5039150690" evidence="11">
    <location>
        <begin position="22"/>
        <end position="395"/>
    </location>
</feature>
<dbReference type="EMBL" id="BNBD01000003">
    <property type="protein sequence ID" value="GHF40950.1"/>
    <property type="molecule type" value="Genomic_DNA"/>
</dbReference>
<dbReference type="InterPro" id="IPR006311">
    <property type="entry name" value="TAT_signal"/>
</dbReference>